<evidence type="ECO:0000313" key="5">
    <source>
        <dbReference type="EMBL" id="KAF4359203.1"/>
    </source>
</evidence>
<evidence type="ECO:0000256" key="2">
    <source>
        <dbReference type="ARBA" id="ARBA00023157"/>
    </source>
</evidence>
<gene>
    <name evidence="5" type="ORF">F8388_005312</name>
</gene>
<keyword evidence="3" id="KW-0325">Glycoprotein</keyword>
<evidence type="ECO:0000313" key="6">
    <source>
        <dbReference type="Proteomes" id="UP000525078"/>
    </source>
</evidence>
<dbReference type="PROSITE" id="PS50927">
    <property type="entry name" value="BULB_LECTIN"/>
    <property type="match status" value="1"/>
</dbReference>
<protein>
    <recommendedName>
        <fullName evidence="4">Bulb-type lectin domain-containing protein</fullName>
    </recommendedName>
</protein>
<dbReference type="PANTHER" id="PTHR47976">
    <property type="entry name" value="G-TYPE LECTIN S-RECEPTOR-LIKE SERINE/THREONINE-PROTEIN KINASE SD2-5"/>
    <property type="match status" value="1"/>
</dbReference>
<dbReference type="InterPro" id="IPR001480">
    <property type="entry name" value="Bulb-type_lectin_dom"/>
</dbReference>
<keyword evidence="1" id="KW-0732">Signal</keyword>
<feature type="domain" description="Bulb-type lectin" evidence="4">
    <location>
        <begin position="1"/>
        <end position="93"/>
    </location>
</feature>
<dbReference type="SUPFAM" id="SSF51110">
    <property type="entry name" value="alpha-D-mannose-specific plant lectins"/>
    <property type="match status" value="1"/>
</dbReference>
<dbReference type="PANTHER" id="PTHR47976:SF15">
    <property type="entry name" value="G-TYPE LECTIN S-RECEPTOR-LIKE SERINE_THREONINE-PROTEIN KINASE RLK1"/>
    <property type="match status" value="1"/>
</dbReference>
<dbReference type="Pfam" id="PF01453">
    <property type="entry name" value="B_lectin"/>
    <property type="match status" value="1"/>
</dbReference>
<dbReference type="SMART" id="SM00108">
    <property type="entry name" value="B_lectin"/>
    <property type="match status" value="1"/>
</dbReference>
<dbReference type="AlphaFoldDB" id="A0A7J6ELC3"/>
<dbReference type="Proteomes" id="UP000525078">
    <property type="component" value="Unassembled WGS sequence"/>
</dbReference>
<dbReference type="EMBL" id="JAATIP010000218">
    <property type="protein sequence ID" value="KAF4359203.1"/>
    <property type="molecule type" value="Genomic_DNA"/>
</dbReference>
<name>A0A7J6ELC3_CANSA</name>
<evidence type="ECO:0000256" key="3">
    <source>
        <dbReference type="ARBA" id="ARBA00023180"/>
    </source>
</evidence>
<keyword evidence="2" id="KW-1015">Disulfide bond</keyword>
<evidence type="ECO:0000256" key="1">
    <source>
        <dbReference type="ARBA" id="ARBA00022729"/>
    </source>
</evidence>
<dbReference type="InterPro" id="IPR051343">
    <property type="entry name" value="G-type_lectin_kinases/EP1-like"/>
</dbReference>
<sequence>MISSYSPYGTQHTRQTIVWYATTTTNTTSSAAVPRGSQVSLTADRGLVLLDPQGKEVWSSEIVSGEASHAVMEDKGNFVIYEGNSESEKLWESFDHRVIRFLPGQSLNRGEGTSMGMGMDCSSVHTRKHIHDSVIQAGIGVLWTQRICTLNEDSRPTCQCPKKYSLIDPNDKYEAANPILYKAALKTSLLPT</sequence>
<accession>A0A7J6ELC3</accession>
<dbReference type="InterPro" id="IPR036426">
    <property type="entry name" value="Bulb-type_lectin_dom_sf"/>
</dbReference>
<reference evidence="5 6" key="1">
    <citation type="journal article" date="2020" name="bioRxiv">
        <title>Sequence and annotation of 42 cannabis genomes reveals extensive copy number variation in cannabinoid synthesis and pathogen resistance genes.</title>
        <authorList>
            <person name="Mckernan K.J."/>
            <person name="Helbert Y."/>
            <person name="Kane L.T."/>
            <person name="Ebling H."/>
            <person name="Zhang L."/>
            <person name="Liu B."/>
            <person name="Eaton Z."/>
            <person name="Mclaughlin S."/>
            <person name="Kingan S."/>
            <person name="Baybayan P."/>
            <person name="Concepcion G."/>
            <person name="Jordan M."/>
            <person name="Riva A."/>
            <person name="Barbazuk W."/>
            <person name="Harkins T."/>
        </authorList>
    </citation>
    <scope>NUCLEOTIDE SEQUENCE [LARGE SCALE GENOMIC DNA]</scope>
    <source>
        <strain evidence="6">cv. Jamaican Lion 4</strain>
        <tissue evidence="5">Leaf</tissue>
    </source>
</reference>
<dbReference type="Gene3D" id="2.90.10.10">
    <property type="entry name" value="Bulb-type lectin domain"/>
    <property type="match status" value="1"/>
</dbReference>
<comment type="caution">
    <text evidence="5">The sequence shown here is derived from an EMBL/GenBank/DDBJ whole genome shotgun (WGS) entry which is preliminary data.</text>
</comment>
<proteinExistence type="predicted"/>
<evidence type="ECO:0000259" key="4">
    <source>
        <dbReference type="PROSITE" id="PS50927"/>
    </source>
</evidence>
<organism evidence="5 6">
    <name type="scientific">Cannabis sativa</name>
    <name type="common">Hemp</name>
    <name type="synonym">Marijuana</name>
    <dbReference type="NCBI Taxonomy" id="3483"/>
    <lineage>
        <taxon>Eukaryota</taxon>
        <taxon>Viridiplantae</taxon>
        <taxon>Streptophyta</taxon>
        <taxon>Embryophyta</taxon>
        <taxon>Tracheophyta</taxon>
        <taxon>Spermatophyta</taxon>
        <taxon>Magnoliopsida</taxon>
        <taxon>eudicotyledons</taxon>
        <taxon>Gunneridae</taxon>
        <taxon>Pentapetalae</taxon>
        <taxon>rosids</taxon>
        <taxon>fabids</taxon>
        <taxon>Rosales</taxon>
        <taxon>Cannabaceae</taxon>
        <taxon>Cannabis</taxon>
    </lineage>
</organism>